<dbReference type="SUPFAM" id="SSF54523">
    <property type="entry name" value="Pili subunits"/>
    <property type="match status" value="1"/>
</dbReference>
<dbReference type="InterPro" id="IPR045584">
    <property type="entry name" value="Pilin-like"/>
</dbReference>
<dbReference type="STRING" id="1134435.AC731_003365"/>
<comment type="similarity">
    <text evidence="2">Belongs to the GSP J family.</text>
</comment>
<dbReference type="PANTHER" id="PTHR39583">
    <property type="entry name" value="TYPE II SECRETION SYSTEM PROTEIN J-RELATED"/>
    <property type="match status" value="1"/>
</dbReference>
<reference evidence="12" key="1">
    <citation type="submission" date="2016-03" db="EMBL/GenBank/DDBJ databases">
        <authorList>
            <person name="Ma C."/>
            <person name="Zhou S."/>
            <person name="Yang G."/>
        </authorList>
    </citation>
    <scope>NUCLEOTIDE SEQUENCE [LARGE SCALE GENOMIC DNA]</scope>
    <source>
        <strain evidence="12">SgZ-1</strain>
    </source>
</reference>
<evidence type="ECO:0000256" key="10">
    <source>
        <dbReference type="SAM" id="Phobius"/>
    </source>
</evidence>
<evidence type="ECO:0000256" key="5">
    <source>
        <dbReference type="ARBA" id="ARBA00022481"/>
    </source>
</evidence>
<protein>
    <recommendedName>
        <fullName evidence="3">Type II secretion system protein J</fullName>
    </recommendedName>
</protein>
<dbReference type="Gene3D" id="2.10.70.20">
    <property type="entry name" value="gspk-gspi-gspj complex like domains"/>
    <property type="match status" value="1"/>
</dbReference>
<dbReference type="RefSeq" id="WP_048709235.1">
    <property type="nucleotide sequence ID" value="NZ_CP014646.1"/>
</dbReference>
<dbReference type="PANTHER" id="PTHR39583:SF2">
    <property type="entry name" value="TYPE II SECRETION SYSTEM PROTEIN J"/>
    <property type="match status" value="1"/>
</dbReference>
<feature type="transmembrane region" description="Helical" evidence="10">
    <location>
        <begin position="20"/>
        <end position="40"/>
    </location>
</feature>
<keyword evidence="9 10" id="KW-0472">Membrane</keyword>
<evidence type="ECO:0000256" key="7">
    <source>
        <dbReference type="ARBA" id="ARBA00022692"/>
    </source>
</evidence>
<keyword evidence="4" id="KW-1003">Cell membrane</keyword>
<keyword evidence="12" id="KW-1185">Reference proteome</keyword>
<keyword evidence="6" id="KW-0997">Cell inner membrane</keyword>
<keyword evidence="7 10" id="KW-0812">Transmembrane</keyword>
<keyword evidence="8 10" id="KW-1133">Transmembrane helix</keyword>
<proteinExistence type="inferred from homology"/>
<evidence type="ECO:0000313" key="12">
    <source>
        <dbReference type="Proteomes" id="UP000036902"/>
    </source>
</evidence>
<evidence type="ECO:0000256" key="3">
    <source>
        <dbReference type="ARBA" id="ARBA00021539"/>
    </source>
</evidence>
<name>A0A140IE85_9RHOO</name>
<evidence type="ECO:0000256" key="6">
    <source>
        <dbReference type="ARBA" id="ARBA00022519"/>
    </source>
</evidence>
<dbReference type="KEGG" id="thu:AC731_003365"/>
<comment type="subcellular location">
    <subcellularLocation>
        <location evidence="1">Cell inner membrane</location>
        <topology evidence="1">Single-pass membrane protein</topology>
    </subcellularLocation>
</comment>
<dbReference type="NCBIfam" id="TIGR02532">
    <property type="entry name" value="IV_pilin_GFxxxE"/>
    <property type="match status" value="1"/>
</dbReference>
<sequence length="188" mass="20990">MRRPVPARICRHATEGLTLVELLVAIAVFAILGTLSFRAIDRMSSLELQLAAQHARWRDLEYATHRIETDLLRLALLPPGMAALRVQEQRGGQNLQMLIDDGEPPQRLAVALRHDGGRLLRSRQGTAPATDEVLLENIDHLAWRFMHDGRWLAAWPPGDGDPSQRPDAVEIRLEVSGIGTLVRLVALR</sequence>
<dbReference type="InterPro" id="IPR051621">
    <property type="entry name" value="T2SS_protein_J"/>
</dbReference>
<evidence type="ECO:0000256" key="2">
    <source>
        <dbReference type="ARBA" id="ARBA00011084"/>
    </source>
</evidence>
<evidence type="ECO:0000256" key="8">
    <source>
        <dbReference type="ARBA" id="ARBA00022989"/>
    </source>
</evidence>
<dbReference type="GO" id="GO:0015628">
    <property type="term" value="P:protein secretion by the type II secretion system"/>
    <property type="evidence" value="ECO:0007669"/>
    <property type="project" value="InterPro"/>
</dbReference>
<evidence type="ECO:0000256" key="1">
    <source>
        <dbReference type="ARBA" id="ARBA00004377"/>
    </source>
</evidence>
<dbReference type="PROSITE" id="PS00409">
    <property type="entry name" value="PROKAR_NTER_METHYL"/>
    <property type="match status" value="1"/>
</dbReference>
<evidence type="ECO:0000256" key="9">
    <source>
        <dbReference type="ARBA" id="ARBA00023136"/>
    </source>
</evidence>
<dbReference type="EMBL" id="CP014646">
    <property type="protein sequence ID" value="AMO36060.1"/>
    <property type="molecule type" value="Genomic_DNA"/>
</dbReference>
<evidence type="ECO:0000313" key="11">
    <source>
        <dbReference type="EMBL" id="AMO36060.1"/>
    </source>
</evidence>
<dbReference type="Pfam" id="PF07963">
    <property type="entry name" value="N_methyl"/>
    <property type="match status" value="1"/>
</dbReference>
<evidence type="ECO:0000256" key="4">
    <source>
        <dbReference type="ARBA" id="ARBA00022475"/>
    </source>
</evidence>
<keyword evidence="5" id="KW-0488">Methylation</keyword>
<dbReference type="Proteomes" id="UP000036902">
    <property type="component" value="Chromosome"/>
</dbReference>
<organism evidence="11 12">
    <name type="scientific">Thauera humireducens</name>
    <dbReference type="NCBI Taxonomy" id="1134435"/>
    <lineage>
        <taxon>Bacteria</taxon>
        <taxon>Pseudomonadati</taxon>
        <taxon>Pseudomonadota</taxon>
        <taxon>Betaproteobacteria</taxon>
        <taxon>Rhodocyclales</taxon>
        <taxon>Zoogloeaceae</taxon>
        <taxon>Thauera</taxon>
    </lineage>
</organism>
<dbReference type="GO" id="GO:0015627">
    <property type="term" value="C:type II protein secretion system complex"/>
    <property type="evidence" value="ECO:0007669"/>
    <property type="project" value="InterPro"/>
</dbReference>
<dbReference type="AlphaFoldDB" id="A0A140IE85"/>
<dbReference type="InterPro" id="IPR010055">
    <property type="entry name" value="T2SS_protein-GspJ"/>
</dbReference>
<accession>A0A140IE85</accession>
<dbReference type="InterPro" id="IPR012902">
    <property type="entry name" value="N_methyl_site"/>
</dbReference>
<gene>
    <name evidence="11" type="ORF">AC731_003365</name>
</gene>
<dbReference type="GO" id="GO:0005886">
    <property type="term" value="C:plasma membrane"/>
    <property type="evidence" value="ECO:0007669"/>
    <property type="project" value="UniProtKB-SubCell"/>
</dbReference>
<dbReference type="Pfam" id="PF11612">
    <property type="entry name" value="T2SSJ"/>
    <property type="match status" value="1"/>
</dbReference>